<dbReference type="STRING" id="196109.A0A136IU52"/>
<accession>A0A136IU52</accession>
<dbReference type="PANTHER" id="PTHR48312">
    <property type="match status" value="1"/>
</dbReference>
<dbReference type="InParanoid" id="A0A136IU52"/>
<sequence length="350" mass="39279">MPAAANPARQPRHWLVTSPRTASNLLIKMLNLDAQGVRPSHQGGYFFKPSVFVRFPLLFHDGPIDTWAETNRAAVTEVMQECLETLQDHLDASEAKRSPVFVKEHAMFVSDPSIESYFLHPEQAPHHRCPVLVARGIAAPTRSQLNITAMPDDFLHTWTPTFLIRHPALMLPSYYRTCPDHIKMATAAAAAAAVPAGGPSKKKKGEPSDLEMSMKWIRALYDFYADYFSQQGRGAPVVLDADDIMQSPSQLVPRYAELVGMDPGKVQLSWERASERAIKGLLPNERRMLDTILASSGVDASKVAGDVDVEVEVEKWRKEFGDGRAQKLETWVRAAMPDYEFLRERRMKPE</sequence>
<dbReference type="EMBL" id="KQ964258">
    <property type="protein sequence ID" value="KXJ88405.1"/>
    <property type="molecule type" value="Genomic_DNA"/>
</dbReference>
<name>A0A136IU52_9PEZI</name>
<evidence type="ECO:0000313" key="2">
    <source>
        <dbReference type="Proteomes" id="UP000070501"/>
    </source>
</evidence>
<protein>
    <recommendedName>
        <fullName evidence="3">P-loop containing nucleoside triphosphate hydrolase protein</fullName>
    </recommendedName>
</protein>
<keyword evidence="2" id="KW-1185">Reference proteome</keyword>
<evidence type="ECO:0008006" key="3">
    <source>
        <dbReference type="Google" id="ProtNLM"/>
    </source>
</evidence>
<dbReference type="InterPro" id="IPR027417">
    <property type="entry name" value="P-loop_NTPase"/>
</dbReference>
<dbReference type="AlphaFoldDB" id="A0A136IU52"/>
<organism evidence="1 2">
    <name type="scientific">Microdochium bolleyi</name>
    <dbReference type="NCBI Taxonomy" id="196109"/>
    <lineage>
        <taxon>Eukaryota</taxon>
        <taxon>Fungi</taxon>
        <taxon>Dikarya</taxon>
        <taxon>Ascomycota</taxon>
        <taxon>Pezizomycotina</taxon>
        <taxon>Sordariomycetes</taxon>
        <taxon>Xylariomycetidae</taxon>
        <taxon>Xylariales</taxon>
        <taxon>Microdochiaceae</taxon>
        <taxon>Microdochium</taxon>
    </lineage>
</organism>
<reference evidence="2" key="1">
    <citation type="submission" date="2016-02" db="EMBL/GenBank/DDBJ databases">
        <title>Draft genome sequence of Microdochium bolleyi, a fungal endophyte of beachgrass.</title>
        <authorList>
            <consortium name="DOE Joint Genome Institute"/>
            <person name="David A.S."/>
            <person name="May G."/>
            <person name="Haridas S."/>
            <person name="Lim J."/>
            <person name="Wang M."/>
            <person name="Labutti K."/>
            <person name="Lipzen A."/>
            <person name="Barry K."/>
            <person name="Grigoriev I.V."/>
        </authorList>
    </citation>
    <scope>NUCLEOTIDE SEQUENCE [LARGE SCALE GENOMIC DNA]</scope>
    <source>
        <strain evidence="2">J235TASD1</strain>
    </source>
</reference>
<evidence type="ECO:0000313" key="1">
    <source>
        <dbReference type="EMBL" id="KXJ88405.1"/>
    </source>
</evidence>
<dbReference type="Proteomes" id="UP000070501">
    <property type="component" value="Unassembled WGS sequence"/>
</dbReference>
<dbReference type="OrthoDB" id="3650366at2759"/>
<proteinExistence type="predicted"/>
<gene>
    <name evidence="1" type="ORF">Micbo1qcDRAFT_185026</name>
</gene>
<dbReference type="SUPFAM" id="SSF52540">
    <property type="entry name" value="P-loop containing nucleoside triphosphate hydrolases"/>
    <property type="match status" value="1"/>
</dbReference>
<dbReference type="PANTHER" id="PTHR48312:SF1">
    <property type="entry name" value="SULFOTRANSFERASE"/>
    <property type="match status" value="1"/>
</dbReference>